<gene>
    <name evidence="1" type="ORF">BED47_12315</name>
</gene>
<comment type="caution">
    <text evidence="1">The sequence shown here is derived from an EMBL/GenBank/DDBJ whole genome shotgun (WGS) entry which is preliminary data.</text>
</comment>
<dbReference type="Pfam" id="PF19524">
    <property type="entry name" value="DUF6054"/>
    <property type="match status" value="1"/>
</dbReference>
<organism evidence="1 2">
    <name type="scientific">Gottfriedia luciferensis</name>
    <dbReference type="NCBI Taxonomy" id="178774"/>
    <lineage>
        <taxon>Bacteria</taxon>
        <taxon>Bacillati</taxon>
        <taxon>Bacillota</taxon>
        <taxon>Bacilli</taxon>
        <taxon>Bacillales</taxon>
        <taxon>Bacillaceae</taxon>
        <taxon>Gottfriedia</taxon>
    </lineage>
</organism>
<name>A0ABX2ZKB6_9BACI</name>
<keyword evidence="2" id="KW-1185">Reference proteome</keyword>
<protein>
    <submittedName>
        <fullName evidence="1">Uncharacterized protein</fullName>
    </submittedName>
</protein>
<dbReference type="Proteomes" id="UP000094580">
    <property type="component" value="Unassembled WGS sequence"/>
</dbReference>
<proteinExistence type="predicted"/>
<accession>A0ABX2ZKB6</accession>
<dbReference type="RefSeq" id="WP_069035017.1">
    <property type="nucleotide sequence ID" value="NZ_MDKC01000035.1"/>
</dbReference>
<evidence type="ECO:0000313" key="1">
    <source>
        <dbReference type="EMBL" id="ODG90118.1"/>
    </source>
</evidence>
<reference evidence="1 2" key="1">
    <citation type="submission" date="2016-07" db="EMBL/GenBank/DDBJ databases">
        <authorList>
            <person name="Townsley L."/>
            <person name="Shank E.A."/>
        </authorList>
    </citation>
    <scope>NUCLEOTIDE SEQUENCE [LARGE SCALE GENOMIC DNA]</scope>
    <source>
        <strain evidence="1 2">CH01</strain>
    </source>
</reference>
<dbReference type="EMBL" id="MDKC01000035">
    <property type="protein sequence ID" value="ODG90118.1"/>
    <property type="molecule type" value="Genomic_DNA"/>
</dbReference>
<evidence type="ECO:0000313" key="2">
    <source>
        <dbReference type="Proteomes" id="UP000094580"/>
    </source>
</evidence>
<dbReference type="InterPro" id="IPR046117">
    <property type="entry name" value="DUF6054"/>
</dbReference>
<sequence>MKHYLEFTVNINPNQATQLILEDLDLKSNLIFQDNKVADEKEVVILVFQKFFFRNNSTATLTVTIDNFSGVTYVKCISSGNGEGIFDFGWGAGKSFIKPIRLKLATNILDVIEDN</sequence>